<gene>
    <name evidence="2" type="ORF">AMTR_s00610p00011750</name>
</gene>
<reference evidence="3" key="1">
    <citation type="journal article" date="2013" name="Science">
        <title>The Amborella genome and the evolution of flowering plants.</title>
        <authorList>
            <consortium name="Amborella Genome Project"/>
        </authorList>
    </citation>
    <scope>NUCLEOTIDE SEQUENCE [LARGE SCALE GENOMIC DNA]</scope>
</reference>
<accession>W1NSY0</accession>
<evidence type="ECO:0000313" key="2">
    <source>
        <dbReference type="EMBL" id="ERM98853.1"/>
    </source>
</evidence>
<feature type="chain" id="PRO_5004806914" description="RanBP2-type domain-containing protein" evidence="1">
    <location>
        <begin position="23"/>
        <end position="122"/>
    </location>
</feature>
<dbReference type="EMBL" id="KI395227">
    <property type="protein sequence ID" value="ERM98853.1"/>
    <property type="molecule type" value="Genomic_DNA"/>
</dbReference>
<keyword evidence="3" id="KW-1185">Reference proteome</keyword>
<sequence>MTGVGACVLWCVFELRWAGCCAYAWVHFPGWPPCCLDIVANGPIGCSNNNYASREVCKKCGQPKEVAAMPAIAMPGALPTHPHYFARAPGGLGLKMNLGISGHSDLHQSLPSGSNWSYGGGE</sequence>
<dbReference type="HOGENOM" id="CLU_2032507_0_0_1"/>
<evidence type="ECO:0000256" key="1">
    <source>
        <dbReference type="SAM" id="SignalP"/>
    </source>
</evidence>
<evidence type="ECO:0000313" key="3">
    <source>
        <dbReference type="Proteomes" id="UP000017836"/>
    </source>
</evidence>
<proteinExistence type="predicted"/>
<feature type="non-terminal residue" evidence="2">
    <location>
        <position position="122"/>
    </location>
</feature>
<dbReference type="Gramene" id="ERM98853">
    <property type="protein sequence ID" value="ERM98853"/>
    <property type="gene ID" value="AMTR_s00610p00011750"/>
</dbReference>
<organism evidence="2 3">
    <name type="scientific">Amborella trichopoda</name>
    <dbReference type="NCBI Taxonomy" id="13333"/>
    <lineage>
        <taxon>Eukaryota</taxon>
        <taxon>Viridiplantae</taxon>
        <taxon>Streptophyta</taxon>
        <taxon>Embryophyta</taxon>
        <taxon>Tracheophyta</taxon>
        <taxon>Spermatophyta</taxon>
        <taxon>Magnoliopsida</taxon>
        <taxon>Amborellales</taxon>
        <taxon>Amborellaceae</taxon>
        <taxon>Amborella</taxon>
    </lineage>
</organism>
<feature type="signal peptide" evidence="1">
    <location>
        <begin position="1"/>
        <end position="22"/>
    </location>
</feature>
<name>W1NSY0_AMBTC</name>
<keyword evidence="1" id="KW-0732">Signal</keyword>
<dbReference type="Proteomes" id="UP000017836">
    <property type="component" value="Unassembled WGS sequence"/>
</dbReference>
<evidence type="ECO:0008006" key="4">
    <source>
        <dbReference type="Google" id="ProtNLM"/>
    </source>
</evidence>
<dbReference type="eggNOG" id="KOG4198">
    <property type="taxonomic scope" value="Eukaryota"/>
</dbReference>
<dbReference type="AlphaFoldDB" id="W1NSY0"/>
<protein>
    <recommendedName>
        <fullName evidence="4">RanBP2-type domain-containing protein</fullName>
    </recommendedName>
</protein>